<keyword evidence="1" id="KW-0175">Coiled coil</keyword>
<dbReference type="AlphaFoldDB" id="W8K018"/>
<dbReference type="Proteomes" id="UP000019433">
    <property type="component" value="Chromosome"/>
</dbReference>
<reference evidence="2 3" key="1">
    <citation type="journal article" date="2014" name="Syst. Appl. Microbiol.">
        <title>Evidence for the existence of two new members of the family Chlamydiaceae and proposal of Chlamydia avium sp. nov. and Chlamydia gallinacea sp. nov.</title>
        <authorList>
            <person name="Sachse K."/>
            <person name="Laroucau K."/>
            <person name="Riege K."/>
            <person name="Wehner S."/>
            <person name="Dilcher M."/>
            <person name="Creasy H.H."/>
            <person name="Weidmann M."/>
            <person name="Myers G."/>
            <person name="Vorimore F."/>
            <person name="Vicari N."/>
            <person name="Magnino S."/>
            <person name="Liebler-Tenorio E."/>
            <person name="Ruettger A."/>
            <person name="Bavoil P.M."/>
            <person name="Hufert F.T."/>
            <person name="Rossello-Mora R."/>
            <person name="Marz M."/>
        </authorList>
    </citation>
    <scope>NUCLEOTIDE SEQUENCE [LARGE SCALE GENOMIC DNA]</scope>
    <source>
        <strain evidence="2 3">10DC88</strain>
    </source>
</reference>
<gene>
    <name evidence="2" type="ORF">M832_03570</name>
</gene>
<feature type="coiled-coil region" evidence="1">
    <location>
        <begin position="54"/>
        <end position="81"/>
    </location>
</feature>
<evidence type="ECO:0000256" key="1">
    <source>
        <dbReference type="SAM" id="Coils"/>
    </source>
</evidence>
<dbReference type="HOGENOM" id="CLU_645110_0_0_0"/>
<accession>W8K018</accession>
<dbReference type="STRING" id="1229831.M832_03570"/>
<proteinExistence type="predicted"/>
<organism evidence="2 3">
    <name type="scientific">Chlamydia avium 10DC88</name>
    <dbReference type="NCBI Taxonomy" id="1229831"/>
    <lineage>
        <taxon>Bacteria</taxon>
        <taxon>Pseudomonadati</taxon>
        <taxon>Chlamydiota</taxon>
        <taxon>Chlamydiia</taxon>
        <taxon>Chlamydiales</taxon>
        <taxon>Chlamydiaceae</taxon>
        <taxon>Chlamydia/Chlamydophila group</taxon>
        <taxon>Chlamydia</taxon>
    </lineage>
</organism>
<evidence type="ECO:0000313" key="3">
    <source>
        <dbReference type="Proteomes" id="UP000019433"/>
    </source>
</evidence>
<dbReference type="RefSeq" id="WP_038500462.1">
    <property type="nucleotide sequence ID" value="NZ_CP006571.1"/>
</dbReference>
<dbReference type="EMBL" id="CP006571">
    <property type="protein sequence ID" value="AHK63222.1"/>
    <property type="molecule type" value="Genomic_DNA"/>
</dbReference>
<sequence>MRKRNSFLHPTETRKQETLNSVLQKTVKIVQKIAEIQDLGTKIEDNHHDCHFLKEEIDKQIHDMNKRILSMENKIRFLEKRMHGVRIGIQDLLYKINTSVDQYSYSALRSLTIEIIQKFLSLIEGVIEEDTSVNSQETYDFFSESTEDSNSSSSSYLNEICHVNKEKLNTLYKKRDSSLLKSCSSYDIDTHQNYLSSLKCPQKKSSPLHTDNSNHRNVYQDVSKYLSDNDTSINKSPFCLNKSDRLYSLGWNPLLKSSLPLDILTEGFIGFTWKAQGGKDSGKFPMSSLRYAQAQEEYSCFSIEDDILHGKYPGIYTWDCTFKALIPSIMGCKNPNIQLKVHYEYAPWNRHERLKDTSSILSLPLFYTGSLLINQHKYDILELPPGEAKIFVVPENCKSISLHMENHQKVEGIPQDLYIMQSTYSCSWQQF</sequence>
<name>W8K018_9CHLA</name>
<evidence type="ECO:0000313" key="2">
    <source>
        <dbReference type="EMBL" id="AHK63222.1"/>
    </source>
</evidence>
<dbReference type="PATRIC" id="fig|1229831.3.peg.360"/>
<protein>
    <submittedName>
        <fullName evidence="2">Uncharacterized protein</fullName>
    </submittedName>
</protein>
<dbReference type="KEGG" id="cav:M832_03570"/>